<gene>
    <name evidence="1" type="ORF">RHMOL_Rhmol04G0128200</name>
</gene>
<dbReference type="EMBL" id="CM046391">
    <property type="protein sequence ID" value="KAI8558846.1"/>
    <property type="molecule type" value="Genomic_DNA"/>
</dbReference>
<protein>
    <submittedName>
        <fullName evidence="1">Uncharacterized protein</fullName>
    </submittedName>
</protein>
<name>A0ACC0P114_RHOML</name>
<reference evidence="1" key="1">
    <citation type="submission" date="2022-02" db="EMBL/GenBank/DDBJ databases">
        <title>Plant Genome Project.</title>
        <authorList>
            <person name="Zhang R.-G."/>
        </authorList>
    </citation>
    <scope>NUCLEOTIDE SEQUENCE</scope>
    <source>
        <strain evidence="1">AT1</strain>
    </source>
</reference>
<accession>A0ACC0P114</accession>
<evidence type="ECO:0000313" key="1">
    <source>
        <dbReference type="EMBL" id="KAI8558846.1"/>
    </source>
</evidence>
<keyword evidence="2" id="KW-1185">Reference proteome</keyword>
<proteinExistence type="predicted"/>
<evidence type="ECO:0000313" key="2">
    <source>
        <dbReference type="Proteomes" id="UP001062846"/>
    </source>
</evidence>
<organism evidence="1 2">
    <name type="scientific">Rhododendron molle</name>
    <name type="common">Chinese azalea</name>
    <name type="synonym">Azalea mollis</name>
    <dbReference type="NCBI Taxonomy" id="49168"/>
    <lineage>
        <taxon>Eukaryota</taxon>
        <taxon>Viridiplantae</taxon>
        <taxon>Streptophyta</taxon>
        <taxon>Embryophyta</taxon>
        <taxon>Tracheophyta</taxon>
        <taxon>Spermatophyta</taxon>
        <taxon>Magnoliopsida</taxon>
        <taxon>eudicotyledons</taxon>
        <taxon>Gunneridae</taxon>
        <taxon>Pentapetalae</taxon>
        <taxon>asterids</taxon>
        <taxon>Ericales</taxon>
        <taxon>Ericaceae</taxon>
        <taxon>Ericoideae</taxon>
        <taxon>Rhodoreae</taxon>
        <taxon>Rhododendron</taxon>
    </lineage>
</organism>
<dbReference type="Proteomes" id="UP001062846">
    <property type="component" value="Chromosome 4"/>
</dbReference>
<comment type="caution">
    <text evidence="1">The sequence shown here is derived from an EMBL/GenBank/DDBJ whole genome shotgun (WGS) entry which is preliminary data.</text>
</comment>
<sequence>MEKTPLSSPFSPFHPKGLLIKDGASSDNGFLNLSIITVPLSLTLKRMPTTMEVEKARFYYGMRNTVVTVECSYEGQPPLKLDFDINYKEQSSCAKLVDHFASKEKTGVLTKRFGGVFIDQQGATS</sequence>